<dbReference type="PANTHER" id="PTHR43757:SF2">
    <property type="entry name" value="AMINOMETHYLTRANSFERASE, MITOCHONDRIAL"/>
    <property type="match status" value="1"/>
</dbReference>
<evidence type="ECO:0000313" key="2">
    <source>
        <dbReference type="EMBL" id="MBG0778647.1"/>
    </source>
</evidence>
<evidence type="ECO:0000259" key="1">
    <source>
        <dbReference type="Pfam" id="PF01571"/>
    </source>
</evidence>
<gene>
    <name evidence="2" type="ORF">H0S81_01780</name>
</gene>
<dbReference type="InterPro" id="IPR028896">
    <property type="entry name" value="GcvT/YgfZ/DmdA"/>
</dbReference>
<keyword evidence="2" id="KW-0808">Transferase</keyword>
<feature type="non-terminal residue" evidence="2">
    <location>
        <position position="179"/>
    </location>
</feature>
<dbReference type="PANTHER" id="PTHR43757">
    <property type="entry name" value="AMINOMETHYLTRANSFERASE"/>
    <property type="match status" value="1"/>
</dbReference>
<reference evidence="2" key="1">
    <citation type="submission" date="2020-07" db="EMBL/GenBank/DDBJ databases">
        <title>Severe corrosion of carbon steel in oil field produced water can be linked to methanogenic archaea containing a special type of NiFe hydrogenase.</title>
        <authorList>
            <person name="Lahme S."/>
            <person name="Mand J."/>
            <person name="Longwell J."/>
            <person name="Smith R."/>
            <person name="Enning D."/>
        </authorList>
    </citation>
    <scope>NUCLEOTIDE SEQUENCE</scope>
    <source>
        <strain evidence="2">MIC098Bin6</strain>
    </source>
</reference>
<proteinExistence type="predicted"/>
<sequence length="179" mass="19743">MKTTPLHQWHLDAGANMADFGGYDMPLWYDTGVKNEHLAVLTSAGIFDTSHMACVTVEGPDAFSLLNFCFTRDLAPLAVGRCVYGALLNEKGHCLDDAIVYKFSDTSFMVCVNAGMGGAISDHLNKHKKDRDVTITDLTDRIAKMDIQGIDSVRILSKLIQSPDTVFGKMPYFSFKGHF</sequence>
<protein>
    <submittedName>
        <fullName evidence="2">Aminomethyl transferase family protein</fullName>
    </submittedName>
</protein>
<dbReference type="InterPro" id="IPR006222">
    <property type="entry name" value="GCVT_N"/>
</dbReference>
<name>A0A931CP85_9BACT</name>
<dbReference type="InterPro" id="IPR027266">
    <property type="entry name" value="TrmE/GcvT-like"/>
</dbReference>
<organism evidence="2 3">
    <name type="scientific">Desulfotignum balticum</name>
    <dbReference type="NCBI Taxonomy" id="115781"/>
    <lineage>
        <taxon>Bacteria</taxon>
        <taxon>Pseudomonadati</taxon>
        <taxon>Thermodesulfobacteriota</taxon>
        <taxon>Desulfobacteria</taxon>
        <taxon>Desulfobacterales</taxon>
        <taxon>Desulfobacteraceae</taxon>
        <taxon>Desulfotignum</taxon>
    </lineage>
</organism>
<dbReference type="AlphaFoldDB" id="A0A931CP85"/>
<dbReference type="Gene3D" id="3.30.1360.120">
    <property type="entry name" value="Probable tRNA modification gtpase trme, domain 1"/>
    <property type="match status" value="1"/>
</dbReference>
<accession>A0A931CP85</accession>
<dbReference type="Pfam" id="PF01571">
    <property type="entry name" value="GCV_T"/>
    <property type="match status" value="1"/>
</dbReference>
<dbReference type="EMBL" id="JACCQK010000072">
    <property type="protein sequence ID" value="MBG0778647.1"/>
    <property type="molecule type" value="Genomic_DNA"/>
</dbReference>
<dbReference type="SUPFAM" id="SSF103025">
    <property type="entry name" value="Folate-binding domain"/>
    <property type="match status" value="1"/>
</dbReference>
<evidence type="ECO:0000313" key="3">
    <source>
        <dbReference type="Proteomes" id="UP000706172"/>
    </source>
</evidence>
<dbReference type="Proteomes" id="UP000706172">
    <property type="component" value="Unassembled WGS sequence"/>
</dbReference>
<feature type="domain" description="GCVT N-terminal" evidence="1">
    <location>
        <begin position="6"/>
        <end position="176"/>
    </location>
</feature>
<comment type="caution">
    <text evidence="2">The sequence shown here is derived from an EMBL/GenBank/DDBJ whole genome shotgun (WGS) entry which is preliminary data.</text>
</comment>
<dbReference type="GO" id="GO:0016740">
    <property type="term" value="F:transferase activity"/>
    <property type="evidence" value="ECO:0007669"/>
    <property type="project" value="UniProtKB-KW"/>
</dbReference>